<reference evidence="2 3" key="1">
    <citation type="journal article" date="2024" name="Commun. Biol.">
        <title>Comparative genomic analysis of thermophilic fungi reveals convergent evolutionary adaptations and gene losses.</title>
        <authorList>
            <person name="Steindorff A.S."/>
            <person name="Aguilar-Pontes M.V."/>
            <person name="Robinson A.J."/>
            <person name="Andreopoulos B."/>
            <person name="LaButti K."/>
            <person name="Kuo A."/>
            <person name="Mondo S."/>
            <person name="Riley R."/>
            <person name="Otillar R."/>
            <person name="Haridas S."/>
            <person name="Lipzen A."/>
            <person name="Grimwood J."/>
            <person name="Schmutz J."/>
            <person name="Clum A."/>
            <person name="Reid I.D."/>
            <person name="Moisan M.C."/>
            <person name="Butler G."/>
            <person name="Nguyen T.T.M."/>
            <person name="Dewar K."/>
            <person name="Conant G."/>
            <person name="Drula E."/>
            <person name="Henrissat B."/>
            <person name="Hansel C."/>
            <person name="Singer S."/>
            <person name="Hutchinson M.I."/>
            <person name="de Vries R.P."/>
            <person name="Natvig D.O."/>
            <person name="Powell A.J."/>
            <person name="Tsang A."/>
            <person name="Grigoriev I.V."/>
        </authorList>
    </citation>
    <scope>NUCLEOTIDE SEQUENCE [LARGE SCALE GENOMIC DNA]</scope>
    <source>
        <strain evidence="2 3">CBS 494.80</strain>
    </source>
</reference>
<protein>
    <submittedName>
        <fullName evidence="2">Uncharacterized protein</fullName>
    </submittedName>
</protein>
<keyword evidence="3" id="KW-1185">Reference proteome</keyword>
<gene>
    <name evidence="2" type="ORF">VTL71DRAFT_15322</name>
</gene>
<name>A0ABR4CGV8_9HELO</name>
<proteinExistence type="predicted"/>
<comment type="caution">
    <text evidence="2">The sequence shown here is derived from an EMBL/GenBank/DDBJ whole genome shotgun (WGS) entry which is preliminary data.</text>
</comment>
<keyword evidence="1" id="KW-0812">Transmembrane</keyword>
<evidence type="ECO:0000313" key="2">
    <source>
        <dbReference type="EMBL" id="KAL2068984.1"/>
    </source>
</evidence>
<evidence type="ECO:0000313" key="3">
    <source>
        <dbReference type="Proteomes" id="UP001595075"/>
    </source>
</evidence>
<accession>A0ABR4CGV8</accession>
<keyword evidence="1" id="KW-0472">Membrane</keyword>
<sequence>MDHCRVSQRSLPGTACSWQSDFYCVTNIAFGDGLACTLFFLLVCDFIFSAEISRHWALQGYMDSKE</sequence>
<keyword evidence="1" id="KW-1133">Transmembrane helix</keyword>
<dbReference type="EMBL" id="JAZHXI010000008">
    <property type="protein sequence ID" value="KAL2068984.1"/>
    <property type="molecule type" value="Genomic_DNA"/>
</dbReference>
<evidence type="ECO:0000256" key="1">
    <source>
        <dbReference type="SAM" id="Phobius"/>
    </source>
</evidence>
<dbReference type="Proteomes" id="UP001595075">
    <property type="component" value="Unassembled WGS sequence"/>
</dbReference>
<organism evidence="2 3">
    <name type="scientific">Oculimacula yallundae</name>
    <dbReference type="NCBI Taxonomy" id="86028"/>
    <lineage>
        <taxon>Eukaryota</taxon>
        <taxon>Fungi</taxon>
        <taxon>Dikarya</taxon>
        <taxon>Ascomycota</taxon>
        <taxon>Pezizomycotina</taxon>
        <taxon>Leotiomycetes</taxon>
        <taxon>Helotiales</taxon>
        <taxon>Ploettnerulaceae</taxon>
        <taxon>Oculimacula</taxon>
    </lineage>
</organism>
<feature type="transmembrane region" description="Helical" evidence="1">
    <location>
        <begin position="28"/>
        <end position="48"/>
    </location>
</feature>